<feature type="domain" description="Helicase ATP-binding" evidence="9">
    <location>
        <begin position="94"/>
        <end position="269"/>
    </location>
</feature>
<dbReference type="InterPro" id="IPR000629">
    <property type="entry name" value="RNA-helicase_DEAD-box_CS"/>
</dbReference>
<dbReference type="CDD" id="cd17941">
    <property type="entry name" value="DEADc_DDX10"/>
    <property type="match status" value="1"/>
</dbReference>
<comment type="domain">
    <text evidence="7">The Q motif is unique to and characteristic of the DEAD box family of RNA helicases and controls ATP binding and hydrolysis.</text>
</comment>
<keyword evidence="4 6" id="KW-0067">ATP-binding</keyword>
<organism evidence="11 12">
    <name type="scientific">Platanthera zijinensis</name>
    <dbReference type="NCBI Taxonomy" id="2320716"/>
    <lineage>
        <taxon>Eukaryota</taxon>
        <taxon>Viridiplantae</taxon>
        <taxon>Streptophyta</taxon>
        <taxon>Embryophyta</taxon>
        <taxon>Tracheophyta</taxon>
        <taxon>Spermatophyta</taxon>
        <taxon>Magnoliopsida</taxon>
        <taxon>Liliopsida</taxon>
        <taxon>Asparagales</taxon>
        <taxon>Orchidaceae</taxon>
        <taxon>Orchidoideae</taxon>
        <taxon>Orchideae</taxon>
        <taxon>Orchidinae</taxon>
        <taxon>Platanthera</taxon>
    </lineage>
</organism>
<dbReference type="GO" id="GO:0003724">
    <property type="term" value="F:RNA helicase activity"/>
    <property type="evidence" value="ECO:0007669"/>
    <property type="project" value="UniProtKB-EC"/>
</dbReference>
<dbReference type="PROSITE" id="PS00039">
    <property type="entry name" value="DEAD_ATP_HELICASE"/>
    <property type="match status" value="1"/>
</dbReference>
<proteinExistence type="inferred from homology"/>
<dbReference type="GO" id="GO:0016787">
    <property type="term" value="F:hydrolase activity"/>
    <property type="evidence" value="ECO:0007669"/>
    <property type="project" value="UniProtKB-KW"/>
</dbReference>
<keyword evidence="5 7" id="KW-0694">RNA-binding</keyword>
<evidence type="ECO:0000256" key="6">
    <source>
        <dbReference type="RuleBase" id="RU000492"/>
    </source>
</evidence>
<protein>
    <recommendedName>
        <fullName evidence="7">ATP-dependent RNA helicase</fullName>
        <ecNumber evidence="7">3.6.4.13</ecNumber>
    </recommendedName>
</protein>
<dbReference type="EMBL" id="JBBWWQ010000019">
    <property type="protein sequence ID" value="KAK8918666.1"/>
    <property type="molecule type" value="Genomic_DNA"/>
</dbReference>
<dbReference type="PROSITE" id="PS51192">
    <property type="entry name" value="HELICASE_ATP_BIND_1"/>
    <property type="match status" value="1"/>
</dbReference>
<dbReference type="GO" id="GO:0005524">
    <property type="term" value="F:ATP binding"/>
    <property type="evidence" value="ECO:0007669"/>
    <property type="project" value="UniProtKB-UniRule"/>
</dbReference>
<dbReference type="SUPFAM" id="SSF52540">
    <property type="entry name" value="P-loop containing nucleoside triphosphate hydrolases"/>
    <property type="match status" value="1"/>
</dbReference>
<evidence type="ECO:0000256" key="1">
    <source>
        <dbReference type="ARBA" id="ARBA00022741"/>
    </source>
</evidence>
<dbReference type="Pfam" id="PF00270">
    <property type="entry name" value="DEAD"/>
    <property type="match status" value="1"/>
</dbReference>
<evidence type="ECO:0000313" key="12">
    <source>
        <dbReference type="Proteomes" id="UP001418222"/>
    </source>
</evidence>
<dbReference type="SMART" id="SM00487">
    <property type="entry name" value="DEXDc"/>
    <property type="match status" value="1"/>
</dbReference>
<dbReference type="SMART" id="SM00490">
    <property type="entry name" value="HELICc"/>
    <property type="match status" value="1"/>
</dbReference>
<dbReference type="Pfam" id="PF13959">
    <property type="entry name" value="CTE_SPB4"/>
    <property type="match status" value="1"/>
</dbReference>
<keyword evidence="3 6" id="KW-0347">Helicase</keyword>
<dbReference type="GO" id="GO:0003723">
    <property type="term" value="F:RNA binding"/>
    <property type="evidence" value="ECO:0007669"/>
    <property type="project" value="UniProtKB-UniRule"/>
</dbReference>
<dbReference type="InterPro" id="IPR014001">
    <property type="entry name" value="Helicase_ATP-bd"/>
</dbReference>
<feature type="region of interest" description="Disordered" evidence="8">
    <location>
        <begin position="654"/>
        <end position="715"/>
    </location>
</feature>
<evidence type="ECO:0000256" key="7">
    <source>
        <dbReference type="RuleBase" id="RU365068"/>
    </source>
</evidence>
<dbReference type="AlphaFoldDB" id="A0AAP0AXE1"/>
<reference evidence="11 12" key="1">
    <citation type="journal article" date="2022" name="Nat. Plants">
        <title>Genomes of leafy and leafless Platanthera orchids illuminate the evolution of mycoheterotrophy.</title>
        <authorList>
            <person name="Li M.H."/>
            <person name="Liu K.W."/>
            <person name="Li Z."/>
            <person name="Lu H.C."/>
            <person name="Ye Q.L."/>
            <person name="Zhang D."/>
            <person name="Wang J.Y."/>
            <person name="Li Y.F."/>
            <person name="Zhong Z.M."/>
            <person name="Liu X."/>
            <person name="Yu X."/>
            <person name="Liu D.K."/>
            <person name="Tu X.D."/>
            <person name="Liu B."/>
            <person name="Hao Y."/>
            <person name="Liao X.Y."/>
            <person name="Jiang Y.T."/>
            <person name="Sun W.H."/>
            <person name="Chen J."/>
            <person name="Chen Y.Q."/>
            <person name="Ai Y."/>
            <person name="Zhai J.W."/>
            <person name="Wu S.S."/>
            <person name="Zhou Z."/>
            <person name="Hsiao Y.Y."/>
            <person name="Wu W.L."/>
            <person name="Chen Y.Y."/>
            <person name="Lin Y.F."/>
            <person name="Hsu J.L."/>
            <person name="Li C.Y."/>
            <person name="Wang Z.W."/>
            <person name="Zhao X."/>
            <person name="Zhong W.Y."/>
            <person name="Ma X.K."/>
            <person name="Ma L."/>
            <person name="Huang J."/>
            <person name="Chen G.Z."/>
            <person name="Huang M.Z."/>
            <person name="Huang L."/>
            <person name="Peng D.H."/>
            <person name="Luo Y.B."/>
            <person name="Zou S.Q."/>
            <person name="Chen S.P."/>
            <person name="Lan S."/>
            <person name="Tsai W.C."/>
            <person name="Van de Peer Y."/>
            <person name="Liu Z.J."/>
        </authorList>
    </citation>
    <scope>NUCLEOTIDE SEQUENCE [LARGE SCALE GENOMIC DNA]</scope>
    <source>
        <strain evidence="11">Lor287</strain>
    </source>
</reference>
<keyword evidence="2 6" id="KW-0378">Hydrolase</keyword>
<evidence type="ECO:0000313" key="11">
    <source>
        <dbReference type="EMBL" id="KAK8918666.1"/>
    </source>
</evidence>
<evidence type="ECO:0000256" key="3">
    <source>
        <dbReference type="ARBA" id="ARBA00022806"/>
    </source>
</evidence>
<feature type="compositionally biased region" description="Acidic residues" evidence="8">
    <location>
        <begin position="670"/>
        <end position="680"/>
    </location>
</feature>
<dbReference type="InterPro" id="IPR025313">
    <property type="entry name" value="SPB4-like_CTE"/>
</dbReference>
<dbReference type="SMART" id="SM01178">
    <property type="entry name" value="DUF4217"/>
    <property type="match status" value="1"/>
</dbReference>
<gene>
    <name evidence="11" type="primary">RH32</name>
    <name evidence="11" type="ORF">KSP39_PZI021456</name>
</gene>
<comment type="function">
    <text evidence="7">RNA helicase.</text>
</comment>
<dbReference type="InterPro" id="IPR011545">
    <property type="entry name" value="DEAD/DEAH_box_helicase_dom"/>
</dbReference>
<evidence type="ECO:0000256" key="2">
    <source>
        <dbReference type="ARBA" id="ARBA00022801"/>
    </source>
</evidence>
<name>A0AAP0AXE1_9ASPA</name>
<keyword evidence="1 6" id="KW-0547">Nucleotide-binding</keyword>
<comment type="similarity">
    <text evidence="6">Belongs to the DEAD box helicase family.</text>
</comment>
<sequence length="734" mass="82847">MRKVKNSRKQLRLSESEEIQLLDQWIEAQKPDSGTNPLAIPPPPPDAPVGMKQDGGFTPFAGCKLFRQLPISRKTKEGLKPKYKEMSEIQRASLPHSLCGRDILGAAKTGSGKTLAFIIPVVEKLYRARWGPEDGVGSIIISPTKELAGQLFEELKIIGKNHTLSAGLLIGGRKDVDAEKDSVSSLNILICTPGRLLQHMNETANFECSQLQVLVLDEADRMLDKKFKGELDAIISQLPKRRQTLLFSATQTKSVKDLARLSLKDPEYISVHAESTTATPEQLKQVAMEVALDQKLNMLWSFIKSHLRSKMIVFLSTCKQVKFVYEAFRKLRPGIPLKCLHGNMKQNTRMAVYLDFCETTSVLFSTDVASRGLDFPSVDWVIQVDCPEDVAAYIHRVGRTARFTSAGNSLLFLAPSEKAMLTKLHAAEPKIPIILRKVKMEKIEQISGALASVLVKYPDMQQLAIRAFITYVRSINHQKDKDIFDVSRLPLEEYSASLGLHITPKISSKSQKMMNRKELVDERKIKNKAVDEDEDAILFSIKQMPNGNNSDARAEDEDDILRPLNSFMERGPSELAVLPPIISKKKKLKIIVDRPARTKVKYDEDGNPIVASSFAIESPDTCLEPEKVMERYKKMVLEVKQRDKEDKLLQRQRLREKRTKKKNKLKSSRDDDESDDDDLSESEREVGPKNKKIRFESDEEEDERKMKKVKGLDADAISLAEQEALALKLLSSMH</sequence>
<dbReference type="InterPro" id="IPR027417">
    <property type="entry name" value="P-loop_NTPase"/>
</dbReference>
<evidence type="ECO:0000259" key="9">
    <source>
        <dbReference type="PROSITE" id="PS51192"/>
    </source>
</evidence>
<dbReference type="InterPro" id="IPR001650">
    <property type="entry name" value="Helicase_C-like"/>
</dbReference>
<feature type="domain" description="Helicase C-terminal" evidence="10">
    <location>
        <begin position="291"/>
        <end position="444"/>
    </location>
</feature>
<comment type="caution">
    <text evidence="11">The sequence shown here is derived from an EMBL/GenBank/DDBJ whole genome shotgun (WGS) entry which is preliminary data.</text>
</comment>
<comment type="catalytic activity">
    <reaction evidence="7">
        <text>ATP + H2O = ADP + phosphate + H(+)</text>
        <dbReference type="Rhea" id="RHEA:13065"/>
        <dbReference type="ChEBI" id="CHEBI:15377"/>
        <dbReference type="ChEBI" id="CHEBI:15378"/>
        <dbReference type="ChEBI" id="CHEBI:30616"/>
        <dbReference type="ChEBI" id="CHEBI:43474"/>
        <dbReference type="ChEBI" id="CHEBI:456216"/>
        <dbReference type="EC" id="3.6.4.13"/>
    </reaction>
</comment>
<evidence type="ECO:0000256" key="4">
    <source>
        <dbReference type="ARBA" id="ARBA00022840"/>
    </source>
</evidence>
<dbReference type="Pfam" id="PF00271">
    <property type="entry name" value="Helicase_C"/>
    <property type="match status" value="1"/>
</dbReference>
<feature type="compositionally biased region" description="Basic and acidic residues" evidence="8">
    <location>
        <begin position="681"/>
        <end position="696"/>
    </location>
</feature>
<dbReference type="EC" id="3.6.4.13" evidence="7"/>
<dbReference type="PROSITE" id="PS51194">
    <property type="entry name" value="HELICASE_CTER"/>
    <property type="match status" value="1"/>
</dbReference>
<dbReference type="PANTHER" id="PTHR24031">
    <property type="entry name" value="RNA HELICASE"/>
    <property type="match status" value="1"/>
</dbReference>
<dbReference type="Gene3D" id="3.40.50.300">
    <property type="entry name" value="P-loop containing nucleotide triphosphate hydrolases"/>
    <property type="match status" value="2"/>
</dbReference>
<evidence type="ECO:0000256" key="5">
    <source>
        <dbReference type="ARBA" id="ARBA00022884"/>
    </source>
</evidence>
<feature type="compositionally biased region" description="Basic residues" evidence="8">
    <location>
        <begin position="654"/>
        <end position="666"/>
    </location>
</feature>
<feature type="region of interest" description="Disordered" evidence="8">
    <location>
        <begin position="26"/>
        <end position="47"/>
    </location>
</feature>
<dbReference type="Proteomes" id="UP001418222">
    <property type="component" value="Unassembled WGS sequence"/>
</dbReference>
<dbReference type="CDD" id="cd18787">
    <property type="entry name" value="SF2_C_DEAD"/>
    <property type="match status" value="1"/>
</dbReference>
<keyword evidence="12" id="KW-1185">Reference proteome</keyword>
<evidence type="ECO:0000259" key="10">
    <source>
        <dbReference type="PROSITE" id="PS51194"/>
    </source>
</evidence>
<evidence type="ECO:0000256" key="8">
    <source>
        <dbReference type="SAM" id="MobiDB-lite"/>
    </source>
</evidence>
<accession>A0AAP0AXE1</accession>